<dbReference type="Proteomes" id="UP000248329">
    <property type="component" value="Unassembled WGS sequence"/>
</dbReference>
<evidence type="ECO:0000313" key="2">
    <source>
        <dbReference type="Proteomes" id="UP000248329"/>
    </source>
</evidence>
<organism evidence="1 2">
    <name type="scientific">Candidatus Methanogaster sp</name>
    <dbReference type="NCBI Taxonomy" id="3386292"/>
    <lineage>
        <taxon>Archaea</taxon>
        <taxon>Methanobacteriati</taxon>
        <taxon>Methanobacteriota</taxon>
        <taxon>Stenosarchaea group</taxon>
        <taxon>Methanomicrobia</taxon>
        <taxon>Methanosarcinales</taxon>
        <taxon>ANME-2 cluster</taxon>
        <taxon>Candidatus Methanogasteraceae</taxon>
        <taxon>Candidatus Methanogaster</taxon>
    </lineage>
</organism>
<gene>
    <name evidence="1" type="ORF">C4B59_11580</name>
</gene>
<evidence type="ECO:0000313" key="1">
    <source>
        <dbReference type="EMBL" id="PXF59447.1"/>
    </source>
</evidence>
<reference evidence="1" key="1">
    <citation type="submission" date="2018-01" db="EMBL/GenBank/DDBJ databases">
        <authorList>
            <person name="Krukenberg V."/>
        </authorList>
    </citation>
    <scope>NUCLEOTIDE SEQUENCE</scope>
    <source>
        <strain evidence="1">E20ANME2</strain>
    </source>
</reference>
<dbReference type="EMBL" id="PQXF01000025">
    <property type="protein sequence ID" value="PXF59447.1"/>
    <property type="molecule type" value="Genomic_DNA"/>
</dbReference>
<comment type="caution">
    <text evidence="1">The sequence shown here is derived from an EMBL/GenBank/DDBJ whole genome shotgun (WGS) entry which is preliminary data.</text>
</comment>
<name>A0AC61L137_9EURY</name>
<proteinExistence type="predicted"/>
<sequence length="482" mass="51424">MKLSERDIVSIVSRLVQTANRELPQDVETALLAAREREESQTGRLLLDIIVENAGLARQTGLPICQDTGIDVVSVQIGQEFKVEGDLIRAINEGIAQGTREGYLRCSVCDPITRKNTGDNTPAVIHVEPVAGDSLEISVLPKGCGSENMSATVMLPPSAGEDGIVGAVANQVLKAGPNPCPPGIIGIGIGGTMEKAALLAKKALLRPVGSRNPRDDLAELEDRIFVRINGLGIGPLGLGGSVTSLGVAVEVFPCHIASLPVAINIQCHAARHCTAKWSDGSWVMSQGSRVMGHYPQSFAQGVVRIELPLSKSAIRDLRAGDWVLLNGVIYTGRDQTHRRLVEMLDRGDFLPVDLRGQLIYYVGPSPAPPGRPVGSAGPTTSYRMDAYTPRMLAEGVLATMGKGRRSPEVKAALKEYGAVYFATTGGAGAYLASCIESCELIAFPELGPEALYRMKVKDFPAIVINDITGADFYEIAIKQHKV</sequence>
<accession>A0AC61L137</accession>
<protein>
    <submittedName>
        <fullName evidence="1">Fumarate hydratase</fullName>
    </submittedName>
</protein>